<keyword evidence="2" id="KW-0472">Membrane</keyword>
<evidence type="ECO:0000256" key="3">
    <source>
        <dbReference type="SAM" id="SignalP"/>
    </source>
</evidence>
<evidence type="ECO:0000256" key="2">
    <source>
        <dbReference type="SAM" id="Phobius"/>
    </source>
</evidence>
<dbReference type="HOGENOM" id="CLU_505296_0_0_1"/>
<feature type="chain" id="PRO_5003778980" evidence="3">
    <location>
        <begin position="19"/>
        <end position="539"/>
    </location>
</feature>
<evidence type="ECO:0000256" key="1">
    <source>
        <dbReference type="SAM" id="MobiDB-lite"/>
    </source>
</evidence>
<dbReference type="GeneID" id="24095681"/>
<protein>
    <submittedName>
        <fullName evidence="4">Uncharacterized protein</fullName>
    </submittedName>
</protein>
<evidence type="ECO:0000313" key="4">
    <source>
        <dbReference type="EMBL" id="CCM00770.1"/>
    </source>
</evidence>
<sequence>MRLLGSLLVSLFTTSATASIYAKPTPCSDATPSSVVSCFGRCEDAEHLQGNFGQPLEKPIGSGVYDCCSHPGNAGGCARSVDTVSPSPFELHHSSTLVPDGRERAAVSADSSILRYEVPFAHRPWRARRRHRDLSLHARQNDTTESITVEEIGPDTISNGATISSISTFYIIPSLTSSADPTSFATSAPVSDSNPQPSSTPTNVDGSSSSPTIAGSASIAIMTGASVASAASARTGSPTTSAMSTFSVTPTPTDSLETYYSQPSLLTLTSVQTGSASISMSPISGTPIQAASSDAFSTSTERGLFAALVLACTFFCILVLLGARWLYRRYTRPHYPPTSFSPTTHTFETNRPYQYASRDSRHDSAWSSNRLLIIARDPAHPFSPSTPTTGNSGSPIFSSQHLSDYRVDSTQLPPLTPISRMSMSTTEVLGSSWPAVPTEAEMVQLSALTSTLRPLPAIPRGRDSTTRSSLAALSHALEETWGTTESAFLASDPYGRRQARDGGVCITGGPGGSRSRSLTDGVSESTLPPAYGTYSGGRA</sequence>
<evidence type="ECO:0000313" key="5">
    <source>
        <dbReference type="Proteomes" id="UP000006352"/>
    </source>
</evidence>
<keyword evidence="3" id="KW-0732">Signal</keyword>
<accession>J4GN49</accession>
<feature type="compositionally biased region" description="Polar residues" evidence="1">
    <location>
        <begin position="514"/>
        <end position="526"/>
    </location>
</feature>
<gene>
    <name evidence="4" type="ORF">FIBRA_02811</name>
</gene>
<organism evidence="4 5">
    <name type="scientific">Fibroporia radiculosa</name>
    <dbReference type="NCBI Taxonomy" id="599839"/>
    <lineage>
        <taxon>Eukaryota</taxon>
        <taxon>Fungi</taxon>
        <taxon>Dikarya</taxon>
        <taxon>Basidiomycota</taxon>
        <taxon>Agaricomycotina</taxon>
        <taxon>Agaricomycetes</taxon>
        <taxon>Polyporales</taxon>
        <taxon>Fibroporiaceae</taxon>
        <taxon>Fibroporia</taxon>
    </lineage>
</organism>
<feature type="compositionally biased region" description="Polar residues" evidence="1">
    <location>
        <begin position="181"/>
        <end position="206"/>
    </location>
</feature>
<dbReference type="InParanoid" id="J4GN49"/>
<reference evidence="4 5" key="1">
    <citation type="journal article" date="2012" name="Appl. Environ. Microbiol.">
        <title>Short-read sequencing for genomic analysis of the brown rot fungus Fibroporia radiculosa.</title>
        <authorList>
            <person name="Tang J.D."/>
            <person name="Perkins A.D."/>
            <person name="Sonstegard T.S."/>
            <person name="Schroeder S.G."/>
            <person name="Burgess S.C."/>
            <person name="Diehl S.V."/>
        </authorList>
    </citation>
    <scope>NUCLEOTIDE SEQUENCE [LARGE SCALE GENOMIC DNA]</scope>
    <source>
        <strain evidence="4 5">TFFH 294</strain>
    </source>
</reference>
<feature type="transmembrane region" description="Helical" evidence="2">
    <location>
        <begin position="304"/>
        <end position="327"/>
    </location>
</feature>
<feature type="region of interest" description="Disordered" evidence="1">
    <location>
        <begin position="499"/>
        <end position="539"/>
    </location>
</feature>
<feature type="region of interest" description="Disordered" evidence="1">
    <location>
        <begin position="181"/>
        <end position="211"/>
    </location>
</feature>
<dbReference type="RefSeq" id="XP_012180053.1">
    <property type="nucleotide sequence ID" value="XM_012324663.1"/>
</dbReference>
<keyword evidence="2" id="KW-1133">Transmembrane helix</keyword>
<dbReference type="AlphaFoldDB" id="J4GN49"/>
<feature type="signal peptide" evidence="3">
    <location>
        <begin position="1"/>
        <end position="18"/>
    </location>
</feature>
<name>J4GN49_9APHY</name>
<keyword evidence="2" id="KW-0812">Transmembrane</keyword>
<dbReference type="Proteomes" id="UP000006352">
    <property type="component" value="Unassembled WGS sequence"/>
</dbReference>
<keyword evidence="5" id="KW-1185">Reference proteome</keyword>
<proteinExistence type="predicted"/>
<dbReference type="EMBL" id="HE797003">
    <property type="protein sequence ID" value="CCM00770.1"/>
    <property type="molecule type" value="Genomic_DNA"/>
</dbReference>